<dbReference type="OrthoDB" id="9794876at2"/>
<dbReference type="InterPro" id="IPR003509">
    <property type="entry name" value="UPF0102_YraN-like"/>
</dbReference>
<dbReference type="KEGG" id="acry:AC20117_20025"/>
<protein>
    <recommendedName>
        <fullName evidence="2">UPF0102 protein SAMN04489742_3870</fullName>
    </recommendedName>
</protein>
<dbReference type="Proteomes" id="UP000181917">
    <property type="component" value="Unassembled WGS sequence"/>
</dbReference>
<evidence type="ECO:0000313" key="3">
    <source>
        <dbReference type="EMBL" id="SDR08656.1"/>
    </source>
</evidence>
<dbReference type="CDD" id="cd20736">
    <property type="entry name" value="PoNe_Nuclease"/>
    <property type="match status" value="1"/>
</dbReference>
<organism evidence="3 4">
    <name type="scientific">Crystallibacter crystallopoietes</name>
    <dbReference type="NCBI Taxonomy" id="37928"/>
    <lineage>
        <taxon>Bacteria</taxon>
        <taxon>Bacillati</taxon>
        <taxon>Actinomycetota</taxon>
        <taxon>Actinomycetes</taxon>
        <taxon>Micrococcales</taxon>
        <taxon>Micrococcaceae</taxon>
        <taxon>Crystallibacter</taxon>
    </lineage>
</organism>
<dbReference type="InterPro" id="IPR011335">
    <property type="entry name" value="Restrct_endonuc-II-like"/>
</dbReference>
<evidence type="ECO:0000256" key="1">
    <source>
        <dbReference type="ARBA" id="ARBA00006738"/>
    </source>
</evidence>
<gene>
    <name evidence="3" type="ORF">SAMN04489742_3870</name>
</gene>
<dbReference type="AlphaFoldDB" id="A0A1H1G761"/>
<dbReference type="NCBIfam" id="NF009154">
    <property type="entry name" value="PRK12497.3-3"/>
    <property type="match status" value="1"/>
</dbReference>
<dbReference type="STRING" id="37928.SAMN04489742_3870"/>
<name>A0A1H1G761_9MICC</name>
<proteinExistence type="inferred from homology"/>
<evidence type="ECO:0000256" key="2">
    <source>
        <dbReference type="HAMAP-Rule" id="MF_00048"/>
    </source>
</evidence>
<comment type="similarity">
    <text evidence="1 2">Belongs to the UPF0102 family.</text>
</comment>
<keyword evidence="3" id="KW-0255">Endonuclease</keyword>
<dbReference type="Gene3D" id="3.40.1350.10">
    <property type="match status" value="1"/>
</dbReference>
<dbReference type="HAMAP" id="MF_00048">
    <property type="entry name" value="UPF0102"/>
    <property type="match status" value="1"/>
</dbReference>
<dbReference type="GO" id="GO:0004519">
    <property type="term" value="F:endonuclease activity"/>
    <property type="evidence" value="ECO:0007669"/>
    <property type="project" value="UniProtKB-KW"/>
</dbReference>
<reference evidence="3 4" key="1">
    <citation type="submission" date="2016-10" db="EMBL/GenBank/DDBJ databases">
        <authorList>
            <person name="de Groot N.N."/>
        </authorList>
    </citation>
    <scope>NUCLEOTIDE SEQUENCE [LARGE SCALE GENOMIC DNA]</scope>
    <source>
        <strain evidence="3 4">DSM 20117</strain>
    </source>
</reference>
<dbReference type="PANTHER" id="PTHR34039:SF1">
    <property type="entry name" value="UPF0102 PROTEIN YRAN"/>
    <property type="match status" value="1"/>
</dbReference>
<keyword evidence="4" id="KW-1185">Reference proteome</keyword>
<dbReference type="GO" id="GO:0003676">
    <property type="term" value="F:nucleic acid binding"/>
    <property type="evidence" value="ECO:0007669"/>
    <property type="project" value="InterPro"/>
</dbReference>
<evidence type="ECO:0000313" key="4">
    <source>
        <dbReference type="Proteomes" id="UP000181917"/>
    </source>
</evidence>
<dbReference type="RefSeq" id="WP_074702056.1">
    <property type="nucleotide sequence ID" value="NZ_CP018863.1"/>
</dbReference>
<dbReference type="InterPro" id="IPR011856">
    <property type="entry name" value="tRNA_endonuc-like_dom_sf"/>
</dbReference>
<sequence length="118" mass="12870">MRAKDKLGKDGEDLAARYLEQAGQRVVDRNWRSGAGEIDIVALEGATVVVSEVKTRRSPDYGHPLEAITPAKVQRLQILTLQWLRAHGMSGTGYRIDAVAILDDGQTPPVIEHVKAVG</sequence>
<dbReference type="SUPFAM" id="SSF52980">
    <property type="entry name" value="Restriction endonuclease-like"/>
    <property type="match status" value="1"/>
</dbReference>
<dbReference type="Pfam" id="PF02021">
    <property type="entry name" value="UPF0102"/>
    <property type="match status" value="1"/>
</dbReference>
<dbReference type="PANTHER" id="PTHR34039">
    <property type="entry name" value="UPF0102 PROTEIN YRAN"/>
    <property type="match status" value="1"/>
</dbReference>
<keyword evidence="3" id="KW-0378">Hydrolase</keyword>
<dbReference type="NCBIfam" id="NF009150">
    <property type="entry name" value="PRK12497.1-3"/>
    <property type="match status" value="1"/>
</dbReference>
<accession>A0A1H1G761</accession>
<keyword evidence="3" id="KW-0540">Nuclease</keyword>
<dbReference type="EMBL" id="FNKH01000002">
    <property type="protein sequence ID" value="SDR08656.1"/>
    <property type="molecule type" value="Genomic_DNA"/>
</dbReference>